<evidence type="ECO:0000313" key="11">
    <source>
        <dbReference type="Proteomes" id="UP001162162"/>
    </source>
</evidence>
<comment type="similarity">
    <text evidence="2">Belongs to the RMI1 family.</text>
</comment>
<keyword evidence="5" id="KW-0539">Nucleus</keyword>
<comment type="function">
    <text evidence="6">Essential component of the RMI complex, a complex that plays an important role in the processing of homologous recombination intermediates to limit DNA crossover formation in cells. Promotes TOP3A binding to double Holliday junctions (DHJ) and hence stimulates TOP3A-mediated dissolution. Required for BLM phosphorylation during mitosis. Within the BLM complex, required for BLM and TOP3A stability.</text>
</comment>
<dbReference type="Pfam" id="PF21000">
    <property type="entry name" value="RMI1_N_N"/>
    <property type="match status" value="1"/>
</dbReference>
<comment type="subcellular location">
    <subcellularLocation>
        <location evidence="1">Nucleus</location>
    </subcellularLocation>
</comment>
<dbReference type="InterPro" id="IPR042470">
    <property type="entry name" value="RMI1_N_C_sf"/>
</dbReference>
<evidence type="ECO:0000259" key="7">
    <source>
        <dbReference type="Pfam" id="PF08585"/>
    </source>
</evidence>
<evidence type="ECO:0000256" key="5">
    <source>
        <dbReference type="ARBA" id="ARBA00023242"/>
    </source>
</evidence>
<evidence type="ECO:0000256" key="4">
    <source>
        <dbReference type="ARBA" id="ARBA00022705"/>
    </source>
</evidence>
<evidence type="ECO:0000259" key="9">
    <source>
        <dbReference type="Pfam" id="PF21000"/>
    </source>
</evidence>
<dbReference type="AlphaFoldDB" id="A0AAV8ZAM0"/>
<evidence type="ECO:0000256" key="3">
    <source>
        <dbReference type="ARBA" id="ARBA00018987"/>
    </source>
</evidence>
<feature type="domain" description="RecQ mediated genome instability protein 1 OB-fold" evidence="7">
    <location>
        <begin position="67"/>
        <end position="185"/>
    </location>
</feature>
<evidence type="ECO:0000313" key="10">
    <source>
        <dbReference type="EMBL" id="KAJ8960422.1"/>
    </source>
</evidence>
<dbReference type="PANTHER" id="PTHR14790:SF15">
    <property type="entry name" value="RECQ-MEDIATED GENOME INSTABILITY PROTEIN 1"/>
    <property type="match status" value="1"/>
</dbReference>
<dbReference type="GO" id="GO:0000712">
    <property type="term" value="P:resolution of meiotic recombination intermediates"/>
    <property type="evidence" value="ECO:0007669"/>
    <property type="project" value="TreeGrafter"/>
</dbReference>
<protein>
    <recommendedName>
        <fullName evidence="3">RecQ-mediated genome instability protein 1</fullName>
    </recommendedName>
</protein>
<comment type="caution">
    <text evidence="10">The sequence shown here is derived from an EMBL/GenBank/DDBJ whole genome shotgun (WGS) entry which is preliminary data.</text>
</comment>
<gene>
    <name evidence="10" type="ORF">NQ318_013704</name>
</gene>
<dbReference type="InterPro" id="IPR032199">
    <property type="entry name" value="RMI1_C"/>
</dbReference>
<evidence type="ECO:0000256" key="1">
    <source>
        <dbReference type="ARBA" id="ARBA00004123"/>
    </source>
</evidence>
<keyword evidence="11" id="KW-1185">Reference proteome</keyword>
<dbReference type="Pfam" id="PF08585">
    <property type="entry name" value="RMI1_N_C"/>
    <property type="match status" value="1"/>
</dbReference>
<keyword evidence="4" id="KW-0235">DNA replication</keyword>
<dbReference type="SMART" id="SM01161">
    <property type="entry name" value="DUF1767"/>
    <property type="match status" value="1"/>
</dbReference>
<evidence type="ECO:0000256" key="2">
    <source>
        <dbReference type="ARBA" id="ARBA00006395"/>
    </source>
</evidence>
<dbReference type="Gene3D" id="1.10.8.1020">
    <property type="entry name" value="RecQ-mediated genome instability protein 1, N-terminal domain"/>
    <property type="match status" value="1"/>
</dbReference>
<proteinExistence type="inferred from homology"/>
<organism evidence="10 11">
    <name type="scientific">Aromia moschata</name>
    <dbReference type="NCBI Taxonomy" id="1265417"/>
    <lineage>
        <taxon>Eukaryota</taxon>
        <taxon>Metazoa</taxon>
        <taxon>Ecdysozoa</taxon>
        <taxon>Arthropoda</taxon>
        <taxon>Hexapoda</taxon>
        <taxon>Insecta</taxon>
        <taxon>Pterygota</taxon>
        <taxon>Neoptera</taxon>
        <taxon>Endopterygota</taxon>
        <taxon>Coleoptera</taxon>
        <taxon>Polyphaga</taxon>
        <taxon>Cucujiformia</taxon>
        <taxon>Chrysomeloidea</taxon>
        <taxon>Cerambycidae</taxon>
        <taxon>Cerambycinae</taxon>
        <taxon>Callichromatini</taxon>
        <taxon>Aromia</taxon>
    </lineage>
</organism>
<evidence type="ECO:0000259" key="8">
    <source>
        <dbReference type="Pfam" id="PF16099"/>
    </source>
</evidence>
<dbReference type="GO" id="GO:0006260">
    <property type="term" value="P:DNA replication"/>
    <property type="evidence" value="ECO:0007669"/>
    <property type="project" value="UniProtKB-KW"/>
</dbReference>
<dbReference type="GO" id="GO:0031422">
    <property type="term" value="C:RecQ family helicase-topoisomerase III complex"/>
    <property type="evidence" value="ECO:0007669"/>
    <property type="project" value="TreeGrafter"/>
</dbReference>
<accession>A0AAV8ZAM0</accession>
<dbReference type="Pfam" id="PF16099">
    <property type="entry name" value="RMI1_C"/>
    <property type="match status" value="1"/>
</dbReference>
<dbReference type="GO" id="GO:0016604">
    <property type="term" value="C:nuclear body"/>
    <property type="evidence" value="ECO:0007669"/>
    <property type="project" value="TreeGrafter"/>
</dbReference>
<evidence type="ECO:0000256" key="6">
    <source>
        <dbReference type="ARBA" id="ARBA00024977"/>
    </source>
</evidence>
<dbReference type="EMBL" id="JAPWTK010000008">
    <property type="protein sequence ID" value="KAJ8960422.1"/>
    <property type="molecule type" value="Genomic_DNA"/>
</dbReference>
<feature type="domain" description="RMI1 N-terminal" evidence="9">
    <location>
        <begin position="13"/>
        <end position="61"/>
    </location>
</feature>
<feature type="domain" description="RecQ-mediated genome instability protein 1 C-terminal OB-fold" evidence="8">
    <location>
        <begin position="315"/>
        <end position="429"/>
    </location>
</feature>
<dbReference type="Proteomes" id="UP001162162">
    <property type="component" value="Unassembled WGS sequence"/>
</dbReference>
<dbReference type="InterPro" id="IPR013894">
    <property type="entry name" value="RMI1_OB"/>
</dbReference>
<dbReference type="InterPro" id="IPR049363">
    <property type="entry name" value="RMI1_N"/>
</dbReference>
<dbReference type="Gene3D" id="2.40.50.770">
    <property type="entry name" value="RecQ-mediated genome instability protein Rmi1, C-terminal domain"/>
    <property type="match status" value="1"/>
</dbReference>
<dbReference type="PANTHER" id="PTHR14790">
    <property type="entry name" value="RECQ-MEDIATED GENOME INSTABILITY PROTEIN 1 RMI1"/>
    <property type="match status" value="1"/>
</dbReference>
<name>A0AAV8ZAM0_9CUCU</name>
<dbReference type="GO" id="GO:0000724">
    <property type="term" value="P:double-strand break repair via homologous recombination"/>
    <property type="evidence" value="ECO:0007669"/>
    <property type="project" value="TreeGrafter"/>
</dbReference>
<dbReference type="InterPro" id="IPR044881">
    <property type="entry name" value="RMI1_N_N_sf"/>
</dbReference>
<dbReference type="GO" id="GO:0000166">
    <property type="term" value="F:nucleotide binding"/>
    <property type="evidence" value="ECO:0007669"/>
    <property type="project" value="InterPro"/>
</dbReference>
<sequence length="431" mass="49280">MMDEISSIKNFFASYHIPLSIEWLQSCVNWCKEEILPSNYTVKDLQRQVYEQWLLLDLRDIELASLPLDLSNKVQYTLVGNYALQVMKVVDISKPKHWQLQRIRNGISQNTDEEKESSKRVLQLTLTDGVQEVEAMEYKTISCLNINLSPGLKILLSGPVTIRRGRIMLQPHNIKVLGGEVEDLIVPNAAENVLAQILKLPLNPTRKLLRKNRTKDIDFTEEEEMRIAEEVDMLMEIERDFETNRSRPGPSKTPDMFDDMDLNDDDFENIEMPAAVIKTSTETGQISTSTNRENELTVLTPQKPTVLTLEKLLKNIPNISNGRFKIRAKFKSIVEKLTILDDGYHLVVQVEDETADMVVKFHSDVIANLAECSPEVLLSLKAEVVEKNAEAQRKVLETIKRIKEKLLQLSNVVELQISVKETYPVVLKILD</sequence>
<reference evidence="10" key="1">
    <citation type="journal article" date="2023" name="Insect Mol. Biol.">
        <title>Genome sequencing provides insights into the evolution of gene families encoding plant cell wall-degrading enzymes in longhorned beetles.</title>
        <authorList>
            <person name="Shin N.R."/>
            <person name="Okamura Y."/>
            <person name="Kirsch R."/>
            <person name="Pauchet Y."/>
        </authorList>
    </citation>
    <scope>NUCLEOTIDE SEQUENCE</scope>
    <source>
        <strain evidence="10">AMC_N1</strain>
    </source>
</reference>